<keyword evidence="2" id="KW-0456">Lyase</keyword>
<evidence type="ECO:0000256" key="4">
    <source>
        <dbReference type="SAM" id="Phobius"/>
    </source>
</evidence>
<dbReference type="InterPro" id="IPR050325">
    <property type="entry name" value="Prot/Nucl_acid_deglycase"/>
</dbReference>
<feature type="transmembrane region" description="Helical" evidence="4">
    <location>
        <begin position="6"/>
        <end position="27"/>
    </location>
</feature>
<evidence type="ECO:0000259" key="5">
    <source>
        <dbReference type="Pfam" id="PF01965"/>
    </source>
</evidence>
<comment type="caution">
    <text evidence="6">The sequence shown here is derived from an EMBL/GenBank/DDBJ whole genome shotgun (WGS) entry which is preliminary data.</text>
</comment>
<dbReference type="AlphaFoldDB" id="A0A5C8KU14"/>
<organism evidence="6 7">
    <name type="scientific">Alkalisalibacterium limincola</name>
    <dbReference type="NCBI Taxonomy" id="2699169"/>
    <lineage>
        <taxon>Bacteria</taxon>
        <taxon>Pseudomonadati</taxon>
        <taxon>Pseudomonadota</taxon>
        <taxon>Gammaproteobacteria</taxon>
        <taxon>Lysobacterales</taxon>
        <taxon>Lysobacteraceae</taxon>
        <taxon>Alkalisalibacterium</taxon>
    </lineage>
</organism>
<dbReference type="RefSeq" id="WP_147891123.1">
    <property type="nucleotide sequence ID" value="NZ_VRTS01000003.1"/>
</dbReference>
<dbReference type="Pfam" id="PF01965">
    <property type="entry name" value="DJ-1_PfpI"/>
    <property type="match status" value="1"/>
</dbReference>
<keyword evidence="4" id="KW-1133">Transmembrane helix</keyword>
<keyword evidence="1" id="KW-0346">Stress response</keyword>
<keyword evidence="4" id="KW-0812">Transmembrane</keyword>
<evidence type="ECO:0000256" key="2">
    <source>
        <dbReference type="ARBA" id="ARBA00023239"/>
    </source>
</evidence>
<dbReference type="InterPro" id="IPR029062">
    <property type="entry name" value="Class_I_gatase-like"/>
</dbReference>
<comment type="similarity">
    <text evidence="3">Belongs to the peptidase C56 family. HSP31-like subfamily.</text>
</comment>
<evidence type="ECO:0000256" key="1">
    <source>
        <dbReference type="ARBA" id="ARBA00023016"/>
    </source>
</evidence>
<dbReference type="CDD" id="cd03141">
    <property type="entry name" value="GATase1_Hsp31_like"/>
    <property type="match status" value="1"/>
</dbReference>
<evidence type="ECO:0000256" key="3">
    <source>
        <dbReference type="ARBA" id="ARBA00038493"/>
    </source>
</evidence>
<reference evidence="6 7" key="1">
    <citation type="submission" date="2019-08" db="EMBL/GenBank/DDBJ databases">
        <authorList>
            <person name="Karlyshev A.V."/>
        </authorList>
    </citation>
    <scope>NUCLEOTIDE SEQUENCE [LARGE SCALE GENOMIC DNA]</scope>
    <source>
        <strain evidence="6 7">Alg18-2.2</strain>
    </source>
</reference>
<feature type="domain" description="DJ-1/PfpI" evidence="5">
    <location>
        <begin position="79"/>
        <end position="276"/>
    </location>
</feature>
<dbReference type="InterPro" id="IPR002818">
    <property type="entry name" value="DJ-1/PfpI"/>
</dbReference>
<dbReference type="PANTHER" id="PTHR48094:SF11">
    <property type="entry name" value="GLUTATHIONE-INDEPENDENT GLYOXALASE HSP31-RELATED"/>
    <property type="match status" value="1"/>
</dbReference>
<sequence length="351" mass="38998">MRTFTWVLLGGMVALVTSLGLSGWIWYATLDLEKEPRADPLALAAELPYLQLQTPERRGRILAVVTSTGRFPDNGKRAGYELTELSRAYWVFTVNGYEVDVASPMGGAPEMVVDSDDVTDADYAFLNDPDIRRKLATTLPLAQVDPERYAAVYFVGGKGTMFDFPHNPDIARIVSAIDARNGVVGAVCHGPAALVGVLREDGSPWLRDRQVTGFTNAEELFLIPEARDRFPFLLQDELIAHGATFHEAPMYLGHTIVDGRLVSGQNPWSTWEVAETMIRVLGHEPLPREVTPEEVSVSLLHVYRREGLGAAIALKREAPRADKRLLLMHAVVAAMQWELRSAWQLQRLARV</sequence>
<name>A0A5C8KU14_9GAMM</name>
<gene>
    <name evidence="6" type="ORF">FU658_05245</name>
</gene>
<keyword evidence="4" id="KW-0472">Membrane</keyword>
<dbReference type="GO" id="GO:0019243">
    <property type="term" value="P:methylglyoxal catabolic process to D-lactate via S-lactoyl-glutathione"/>
    <property type="evidence" value="ECO:0007669"/>
    <property type="project" value="TreeGrafter"/>
</dbReference>
<proteinExistence type="inferred from homology"/>
<dbReference type="EMBL" id="VRTS01000003">
    <property type="protein sequence ID" value="TXK64311.1"/>
    <property type="molecule type" value="Genomic_DNA"/>
</dbReference>
<dbReference type="OrthoDB" id="9792284at2"/>
<dbReference type="GO" id="GO:0019172">
    <property type="term" value="F:glyoxalase III activity"/>
    <property type="evidence" value="ECO:0007669"/>
    <property type="project" value="TreeGrafter"/>
</dbReference>
<dbReference type="SUPFAM" id="SSF52317">
    <property type="entry name" value="Class I glutamine amidotransferase-like"/>
    <property type="match status" value="1"/>
</dbReference>
<accession>A0A5C8KU14</accession>
<evidence type="ECO:0000313" key="6">
    <source>
        <dbReference type="EMBL" id="TXK64311.1"/>
    </source>
</evidence>
<protein>
    <submittedName>
        <fullName evidence="6">Type 1 glutamine amidotransferase domain-containing protein</fullName>
    </submittedName>
</protein>
<dbReference type="GO" id="GO:0005737">
    <property type="term" value="C:cytoplasm"/>
    <property type="evidence" value="ECO:0007669"/>
    <property type="project" value="TreeGrafter"/>
</dbReference>
<dbReference type="PANTHER" id="PTHR48094">
    <property type="entry name" value="PROTEIN/NUCLEIC ACID DEGLYCASE DJ-1-RELATED"/>
    <property type="match status" value="1"/>
</dbReference>
<keyword evidence="7" id="KW-1185">Reference proteome</keyword>
<dbReference type="Gene3D" id="3.40.50.880">
    <property type="match status" value="1"/>
</dbReference>
<evidence type="ECO:0000313" key="7">
    <source>
        <dbReference type="Proteomes" id="UP000321248"/>
    </source>
</evidence>
<dbReference type="Proteomes" id="UP000321248">
    <property type="component" value="Unassembled WGS sequence"/>
</dbReference>
<keyword evidence="6" id="KW-0315">Glutamine amidotransferase</keyword>